<protein>
    <submittedName>
        <fullName evidence="1">Isoleucyl-tRNA synthetase</fullName>
        <ecNumber evidence="1">6.1.1.5</ecNumber>
    </submittedName>
</protein>
<gene>
    <name evidence="1" type="ORF">MNEG_15689</name>
</gene>
<dbReference type="InterPro" id="IPR023586">
    <property type="entry name" value="Ile-tRNA-ligase_type2"/>
</dbReference>
<dbReference type="PANTHER" id="PTHR42780:SF1">
    <property type="entry name" value="ISOLEUCINE--TRNA LIGASE, CYTOPLASMIC"/>
    <property type="match status" value="1"/>
</dbReference>
<dbReference type="KEGG" id="mng:MNEG_15689"/>
<organism evidence="1 2">
    <name type="scientific">Monoraphidium neglectum</name>
    <dbReference type="NCBI Taxonomy" id="145388"/>
    <lineage>
        <taxon>Eukaryota</taxon>
        <taxon>Viridiplantae</taxon>
        <taxon>Chlorophyta</taxon>
        <taxon>core chlorophytes</taxon>
        <taxon>Chlorophyceae</taxon>
        <taxon>CS clade</taxon>
        <taxon>Sphaeropleales</taxon>
        <taxon>Selenastraceae</taxon>
        <taxon>Monoraphidium</taxon>
    </lineage>
</organism>
<reference evidence="1 2" key="1">
    <citation type="journal article" date="2013" name="BMC Genomics">
        <title>Reconstruction of the lipid metabolism for the microalga Monoraphidium neglectum from its genome sequence reveals characteristics suitable for biofuel production.</title>
        <authorList>
            <person name="Bogen C."/>
            <person name="Al-Dilaimi A."/>
            <person name="Albersmeier A."/>
            <person name="Wichmann J."/>
            <person name="Grundmann M."/>
            <person name="Rupp O."/>
            <person name="Lauersen K.J."/>
            <person name="Blifernez-Klassen O."/>
            <person name="Kalinowski J."/>
            <person name="Goesmann A."/>
            <person name="Mussgnug J.H."/>
            <person name="Kruse O."/>
        </authorList>
    </citation>
    <scope>NUCLEOTIDE SEQUENCE [LARGE SCALE GENOMIC DNA]</scope>
    <source>
        <strain evidence="1 2">SAG 48.87</strain>
    </source>
</reference>
<dbReference type="AlphaFoldDB" id="A0A0D2LJW8"/>
<keyword evidence="1" id="KW-0030">Aminoacyl-tRNA synthetase</keyword>
<dbReference type="EMBL" id="KK105781">
    <property type="protein sequence ID" value="KIY92274.1"/>
    <property type="molecule type" value="Genomic_DNA"/>
</dbReference>
<dbReference type="PANTHER" id="PTHR42780">
    <property type="entry name" value="SOLEUCYL-TRNA SYNTHETASE"/>
    <property type="match status" value="1"/>
</dbReference>
<keyword evidence="2" id="KW-1185">Reference proteome</keyword>
<proteinExistence type="predicted"/>
<evidence type="ECO:0000313" key="2">
    <source>
        <dbReference type="Proteomes" id="UP000054498"/>
    </source>
</evidence>
<dbReference type="OrthoDB" id="1706657at2759"/>
<dbReference type="GO" id="GO:0006428">
    <property type="term" value="P:isoleucyl-tRNA aminoacylation"/>
    <property type="evidence" value="ECO:0007669"/>
    <property type="project" value="TreeGrafter"/>
</dbReference>
<name>A0A0D2LJW8_9CHLO</name>
<accession>A0A0D2LJW8</accession>
<dbReference type="Gene3D" id="1.10.730.10">
    <property type="entry name" value="Isoleucyl-tRNA Synthetase, Domain 1"/>
    <property type="match status" value="1"/>
</dbReference>
<dbReference type="STRING" id="145388.A0A0D2LJW8"/>
<dbReference type="Proteomes" id="UP000054498">
    <property type="component" value="Unassembled WGS sequence"/>
</dbReference>
<sequence>MESQVQNRKTTPLQVCNGLVLAADGKKMSKRLKNYPGTGARGRTPRAFAGAGGCAPRAPLSGPVAAAGAAMAAAAIVTVAATATVAVTATATATSTAAITATVTATVTVTAIVTAAVTATVTATITVTAIVTAADPTEVIDKHGADALRLYLINSPVVRAETLRFKEEGVFGVVKDVFLPWYNAYRFLVQNIIRSEQETGVAFDPLAADLDKADNVLDKWIAAASRSLVAFVRQEMGAYRLYTVVPYLVQFLEGLTNVYVRYNRKRLKVRHGGGDGYVDGGEMVCLMWGGRGFVPV</sequence>
<dbReference type="GeneID" id="25733375"/>
<dbReference type="EC" id="6.1.1.5" evidence="1"/>
<dbReference type="RefSeq" id="XP_013891294.1">
    <property type="nucleotide sequence ID" value="XM_014035840.1"/>
</dbReference>
<keyword evidence="1" id="KW-0436">Ligase</keyword>
<dbReference type="GO" id="GO:0004822">
    <property type="term" value="F:isoleucine-tRNA ligase activity"/>
    <property type="evidence" value="ECO:0007669"/>
    <property type="project" value="UniProtKB-EC"/>
</dbReference>
<dbReference type="SUPFAM" id="SSF47323">
    <property type="entry name" value="Anticodon-binding domain of a subclass of class I aminoacyl-tRNA synthetases"/>
    <property type="match status" value="1"/>
</dbReference>
<dbReference type="GO" id="GO:0005524">
    <property type="term" value="F:ATP binding"/>
    <property type="evidence" value="ECO:0007669"/>
    <property type="project" value="InterPro"/>
</dbReference>
<evidence type="ECO:0000313" key="1">
    <source>
        <dbReference type="EMBL" id="KIY92274.1"/>
    </source>
</evidence>
<dbReference type="InterPro" id="IPR009080">
    <property type="entry name" value="tRNAsynth_Ia_anticodon-bd"/>
</dbReference>